<dbReference type="OrthoDB" id="649277at2759"/>
<organism evidence="1 2">
    <name type="scientific">Vanilla planifolia</name>
    <name type="common">Vanilla</name>
    <dbReference type="NCBI Taxonomy" id="51239"/>
    <lineage>
        <taxon>Eukaryota</taxon>
        <taxon>Viridiplantae</taxon>
        <taxon>Streptophyta</taxon>
        <taxon>Embryophyta</taxon>
        <taxon>Tracheophyta</taxon>
        <taxon>Spermatophyta</taxon>
        <taxon>Magnoliopsida</taxon>
        <taxon>Liliopsida</taxon>
        <taxon>Asparagales</taxon>
        <taxon>Orchidaceae</taxon>
        <taxon>Vanilloideae</taxon>
        <taxon>Vanilleae</taxon>
        <taxon>Vanilla</taxon>
    </lineage>
</organism>
<reference evidence="1 2" key="1">
    <citation type="journal article" date="2020" name="Nat. Food">
        <title>A phased Vanilla planifolia genome enables genetic improvement of flavour and production.</title>
        <authorList>
            <person name="Hasing T."/>
            <person name="Tang H."/>
            <person name="Brym M."/>
            <person name="Khazi F."/>
            <person name="Huang T."/>
            <person name="Chambers A.H."/>
        </authorList>
    </citation>
    <scope>NUCLEOTIDE SEQUENCE [LARGE SCALE GENOMIC DNA]</scope>
    <source>
        <tissue evidence="1">Leaf</tissue>
    </source>
</reference>
<dbReference type="InterPro" id="IPR037476">
    <property type="entry name" value="PCH1"/>
</dbReference>
<gene>
    <name evidence="1" type="ORF">HPP92_021012</name>
</gene>
<dbReference type="Proteomes" id="UP000639772">
    <property type="component" value="Chromosome 11"/>
</dbReference>
<comment type="caution">
    <text evidence="1">The sequence shown here is derived from an EMBL/GenBank/DDBJ whole genome shotgun (WGS) entry which is preliminary data.</text>
</comment>
<dbReference type="GO" id="GO:0010099">
    <property type="term" value="P:regulation of photomorphogenesis"/>
    <property type="evidence" value="ECO:0007669"/>
    <property type="project" value="InterPro"/>
</dbReference>
<dbReference type="PANTHER" id="PTHR36062:SF1">
    <property type="entry name" value="OS01G0687300 PROTEIN"/>
    <property type="match status" value="1"/>
</dbReference>
<accession>A0A835UKB3</accession>
<proteinExistence type="predicted"/>
<sequence>MMRNSEGLLPDHADGTHFLVDHGCKCQKPSEIDEKSCCGWTCKDPANSELDQVHLKHSFSFLSRSKKMCTRNKSLSMARNFNSWSNLIKGSTHVLEQSSPHDFSCFLSTEGHCNKFLFGQKRHRDTDTDGLDVCYWPHKLLKSSSEDSSQLEYSRNLKSIPREEGFHNFSSSIKCLLFANDMKLDKCLREPPGFTFTTVKETELSRTVTVSMLHGEEEIAFPFKNFTSYEEKSELCTESSAKTASIDHFQNSSSFLGQSFHSPEKDASSQCLRKSEWASASPTQRDECKSVEIVLADVGVEHSASAKGAVHADSKETCVSRTESMNVEYMPSNVKKTYGDGFTWPDHNLAPETCGRWVKRLLKNHSESVSRRNKGLKKVQAFSCEMPRNFGGLHHHDKLSFNTHNRCKRERLETMSSVSENTKVYSITAEEAPQPWIMRWYHNHHQPPTSASRPIPFEPESSIPTENFKGSAFSSFRAMALMGKAMRNYIPCRFRRKEASLVWST</sequence>
<dbReference type="AlphaFoldDB" id="A0A835UKB3"/>
<protein>
    <submittedName>
        <fullName evidence="1">Uncharacterized protein</fullName>
    </submittedName>
</protein>
<name>A0A835UKB3_VANPL</name>
<dbReference type="EMBL" id="JADCNM010000011">
    <property type="protein sequence ID" value="KAG0462536.1"/>
    <property type="molecule type" value="Genomic_DNA"/>
</dbReference>
<evidence type="ECO:0000313" key="1">
    <source>
        <dbReference type="EMBL" id="KAG0462536.1"/>
    </source>
</evidence>
<dbReference type="PANTHER" id="PTHR36062">
    <property type="entry name" value="OS01G0687300 PROTEIN"/>
    <property type="match status" value="1"/>
</dbReference>
<evidence type="ECO:0000313" key="2">
    <source>
        <dbReference type="Proteomes" id="UP000639772"/>
    </source>
</evidence>